<dbReference type="SUPFAM" id="SSF48452">
    <property type="entry name" value="TPR-like"/>
    <property type="match status" value="1"/>
</dbReference>
<evidence type="ECO:0000256" key="2">
    <source>
        <dbReference type="SAM" id="MobiDB-lite"/>
    </source>
</evidence>
<organism evidence="3 4">
    <name type="scientific">Skeletonema marinoi</name>
    <dbReference type="NCBI Taxonomy" id="267567"/>
    <lineage>
        <taxon>Eukaryota</taxon>
        <taxon>Sar</taxon>
        <taxon>Stramenopiles</taxon>
        <taxon>Ochrophyta</taxon>
        <taxon>Bacillariophyta</taxon>
        <taxon>Coscinodiscophyceae</taxon>
        <taxon>Thalassiosirophycidae</taxon>
        <taxon>Thalassiosirales</taxon>
        <taxon>Skeletonemataceae</taxon>
        <taxon>Skeletonema</taxon>
        <taxon>Skeletonema marinoi-dohrnii complex</taxon>
    </lineage>
</organism>
<dbReference type="InterPro" id="IPR011990">
    <property type="entry name" value="TPR-like_helical_dom_sf"/>
</dbReference>
<sequence length="531" mass="58717">MEPVLSSSAPPQYNSQSIINTAEETLQTSGVSAAQTVYKSALLEWVDDVTMGDTIDKESVKGEIANLWLAYADLNRRSNLFKSATEVYEQAINCPVGGEVGKIWMEYVHFLEERGRPRTAQKLYLRALVEGNDGDGPSVKDVADQNLLWNEFLRMMQSLRKNPDLTLEDLKSAVEHERGAQVDISTTIMQPEAVASAADSSASNTAEQRPAKRSRWDKKTPEQIETLSAGSIDTAASVVFATSKNMPPEVETLWHARDGGSMPCKPEPALFSASPPKLGDPSGKDLVGIETAVKLLQMLTSKTHDGKSLGSALLELCHACWMMTALKEEEAVKANEALEKKITTDTEALESNLAARASVAGGAMAAVQHANEQERNQFIMQCTVQREQLLAFSAWEFRKLLYTQQIILSSAKLPYFDGPSVDSASINVQAKVCSILHSAFYLRARVGEENHVKMLTKQLENLQKIASTVVKSEPVQQQHPAQLQMQLQQHQQLPYQQPPPNFPLPPPMPPQMFQHPQQGQQMTGYYGQQMH</sequence>
<dbReference type="PANTHER" id="PTHR11246">
    <property type="entry name" value="PRE-MRNA SPLICING FACTOR"/>
    <property type="match status" value="1"/>
</dbReference>
<protein>
    <recommendedName>
        <fullName evidence="5">Suppressor of forked domain-containing protein</fullName>
    </recommendedName>
</protein>
<dbReference type="EMBL" id="JATAAI010000012">
    <property type="protein sequence ID" value="KAK1741694.1"/>
    <property type="molecule type" value="Genomic_DNA"/>
</dbReference>
<evidence type="ECO:0000256" key="1">
    <source>
        <dbReference type="ARBA" id="ARBA00022737"/>
    </source>
</evidence>
<proteinExistence type="predicted"/>
<dbReference type="InterPro" id="IPR003107">
    <property type="entry name" value="HAT"/>
</dbReference>
<keyword evidence="4" id="KW-1185">Reference proteome</keyword>
<feature type="region of interest" description="Disordered" evidence="2">
    <location>
        <begin position="193"/>
        <end position="222"/>
    </location>
</feature>
<evidence type="ECO:0008006" key="5">
    <source>
        <dbReference type="Google" id="ProtNLM"/>
    </source>
</evidence>
<gene>
    <name evidence="3" type="ORF">QTG54_007267</name>
</gene>
<comment type="caution">
    <text evidence="3">The sequence shown here is derived from an EMBL/GenBank/DDBJ whole genome shotgun (WGS) entry which is preliminary data.</text>
</comment>
<keyword evidence="1" id="KW-0677">Repeat</keyword>
<reference evidence="3" key="1">
    <citation type="submission" date="2023-06" db="EMBL/GenBank/DDBJ databases">
        <title>Survivors Of The Sea: Transcriptome response of Skeletonema marinoi to long-term dormancy.</title>
        <authorList>
            <person name="Pinder M.I.M."/>
            <person name="Kourtchenko O."/>
            <person name="Robertson E.K."/>
            <person name="Larsson T."/>
            <person name="Maumus F."/>
            <person name="Osuna-Cruz C.M."/>
            <person name="Vancaester E."/>
            <person name="Stenow R."/>
            <person name="Vandepoele K."/>
            <person name="Ploug H."/>
            <person name="Bruchert V."/>
            <person name="Godhe A."/>
            <person name="Topel M."/>
        </authorList>
    </citation>
    <scope>NUCLEOTIDE SEQUENCE</scope>
    <source>
        <strain evidence="3">R05AC</strain>
    </source>
</reference>
<dbReference type="SMART" id="SM00386">
    <property type="entry name" value="HAT"/>
    <property type="match status" value="2"/>
</dbReference>
<dbReference type="AlphaFoldDB" id="A0AAD8Y9U0"/>
<evidence type="ECO:0000313" key="3">
    <source>
        <dbReference type="EMBL" id="KAK1741694.1"/>
    </source>
</evidence>
<feature type="compositionally biased region" description="Low complexity" evidence="2">
    <location>
        <begin position="193"/>
        <end position="206"/>
    </location>
</feature>
<evidence type="ECO:0000313" key="4">
    <source>
        <dbReference type="Proteomes" id="UP001224775"/>
    </source>
</evidence>
<dbReference type="Proteomes" id="UP001224775">
    <property type="component" value="Unassembled WGS sequence"/>
</dbReference>
<dbReference type="InterPro" id="IPR045075">
    <property type="entry name" value="Syf1-like"/>
</dbReference>
<dbReference type="Gene3D" id="1.25.40.10">
    <property type="entry name" value="Tetratricopeptide repeat domain"/>
    <property type="match status" value="1"/>
</dbReference>
<dbReference type="GO" id="GO:0000398">
    <property type="term" value="P:mRNA splicing, via spliceosome"/>
    <property type="evidence" value="ECO:0007669"/>
    <property type="project" value="InterPro"/>
</dbReference>
<name>A0AAD8Y9U0_9STRA</name>
<accession>A0AAD8Y9U0</accession>